<dbReference type="OrthoDB" id="147163at2759"/>
<dbReference type="Proteomes" id="UP000054636">
    <property type="component" value="Unassembled WGS sequence"/>
</dbReference>
<reference evidence="8 9" key="1">
    <citation type="submission" date="2015-11" db="EMBL/GenBank/DDBJ databases">
        <title>Genomes and virulence difference between two physiological races of Phytophthora nicotianae.</title>
        <authorList>
            <person name="Liu H."/>
            <person name="Ma X."/>
            <person name="Yu H."/>
            <person name="Fang D."/>
            <person name="Li Y."/>
            <person name="Wang X."/>
            <person name="Wang W."/>
            <person name="Dong Y."/>
            <person name="Xiao B."/>
        </authorList>
    </citation>
    <scope>NUCLEOTIDE SEQUENCE [LARGE SCALE GENOMIC DNA]</scope>
    <source>
        <strain evidence="6">Race 0</strain>
        <strain evidence="8">race 0</strain>
        <strain evidence="7">Race 1</strain>
        <strain evidence="9">race 1</strain>
    </source>
</reference>
<name>A0A0W8CP95_PHYNI</name>
<comment type="subcellular location">
    <subcellularLocation>
        <location evidence="1">Secreted</location>
    </subcellularLocation>
</comment>
<keyword evidence="5" id="KW-0732">Signal</keyword>
<comment type="similarity">
    <text evidence="2">Belongs to the Necrosis inducing protein (NPP1) family.</text>
</comment>
<feature type="signal peptide" evidence="5">
    <location>
        <begin position="1"/>
        <end position="20"/>
    </location>
</feature>
<evidence type="ECO:0000313" key="6">
    <source>
        <dbReference type="EMBL" id="KUF81379.1"/>
    </source>
</evidence>
<dbReference type="Pfam" id="PF05630">
    <property type="entry name" value="NPP1"/>
    <property type="match status" value="1"/>
</dbReference>
<evidence type="ECO:0000256" key="5">
    <source>
        <dbReference type="SAM" id="SignalP"/>
    </source>
</evidence>
<organism evidence="7 9">
    <name type="scientific">Phytophthora nicotianae</name>
    <name type="common">Potato buckeye rot agent</name>
    <name type="synonym">Phytophthora parasitica</name>
    <dbReference type="NCBI Taxonomy" id="4792"/>
    <lineage>
        <taxon>Eukaryota</taxon>
        <taxon>Sar</taxon>
        <taxon>Stramenopiles</taxon>
        <taxon>Oomycota</taxon>
        <taxon>Peronosporomycetes</taxon>
        <taxon>Peronosporales</taxon>
        <taxon>Peronosporaceae</taxon>
        <taxon>Phytophthora</taxon>
    </lineage>
</organism>
<gene>
    <name evidence="6" type="ORF">AM587_10005740</name>
    <name evidence="7" type="ORF">AM588_10002790</name>
</gene>
<evidence type="ECO:0000313" key="8">
    <source>
        <dbReference type="Proteomes" id="UP000052943"/>
    </source>
</evidence>
<dbReference type="EMBL" id="LNFO01004189">
    <property type="protein sequence ID" value="KUF81379.1"/>
    <property type="molecule type" value="Genomic_DNA"/>
</dbReference>
<sequence>MELRVLVTVLFAALVGYVAATVDHDKVEPFPQPDPATISEKAAIKFKPQLYSAKLEYCVSFPAVNAVGEVTGGLKGTNGNDACRLAPLGSQIYGRAGWHNDRWAIMYAWYFPKGFYMGLPTRRHDWKSVVVWIDNAELETPKILGVSTSVSDTRYKRDLVIFPRNFAGYQLQGPRFHHTEVFGSNTSLRFKIWPTLFVPYMGFADFDGEYQDLIMWEQLTDAARAALNDDNNFGRAEVPFSDTHYKEHLENAWPF</sequence>
<dbReference type="PIRSF" id="PIRSF029958">
    <property type="entry name" value="Necrosis-inducing_protein"/>
    <property type="match status" value="1"/>
</dbReference>
<evidence type="ECO:0000256" key="1">
    <source>
        <dbReference type="ARBA" id="ARBA00004613"/>
    </source>
</evidence>
<evidence type="ECO:0000256" key="2">
    <source>
        <dbReference type="ARBA" id="ARBA00009520"/>
    </source>
</evidence>
<proteinExistence type="inferred from homology"/>
<evidence type="ECO:0000313" key="9">
    <source>
        <dbReference type="Proteomes" id="UP000054636"/>
    </source>
</evidence>
<keyword evidence="3" id="KW-0964">Secreted</keyword>
<dbReference type="GO" id="GO:0005576">
    <property type="term" value="C:extracellular region"/>
    <property type="evidence" value="ECO:0007669"/>
    <property type="project" value="UniProtKB-SubCell"/>
</dbReference>
<accession>A0A0W8CP95</accession>
<comment type="caution">
    <text evidence="7">The sequence shown here is derived from an EMBL/GenBank/DDBJ whole genome shotgun (WGS) entry which is preliminary data.</text>
</comment>
<evidence type="ECO:0000313" key="7">
    <source>
        <dbReference type="EMBL" id="KUF85426.1"/>
    </source>
</evidence>
<protein>
    <submittedName>
        <fullName evidence="6">NPP1 protein</fullName>
    </submittedName>
</protein>
<dbReference type="PANTHER" id="PTHR33657">
    <property type="entry name" value="DOMAIN PROTEIN, PUTATIVE (AFU_ORTHOLOGUE AFUA_5G00600)-RELATED"/>
    <property type="match status" value="1"/>
</dbReference>
<feature type="chain" id="PRO_5007439884" evidence="5">
    <location>
        <begin position="21"/>
        <end position="255"/>
    </location>
</feature>
<evidence type="ECO:0000256" key="4">
    <source>
        <dbReference type="ARBA" id="ARBA00023026"/>
    </source>
</evidence>
<dbReference type="AlphaFoldDB" id="A0A0W8CP95"/>
<dbReference type="PANTHER" id="PTHR33657:SF8">
    <property type="entry name" value="DOMAIN PROTEIN, PUTATIVE (AFU_ORTHOLOGUE AFUA_5G00600)-RELATED"/>
    <property type="match status" value="1"/>
</dbReference>
<dbReference type="EMBL" id="LNFP01001674">
    <property type="protein sequence ID" value="KUF85426.1"/>
    <property type="molecule type" value="Genomic_DNA"/>
</dbReference>
<dbReference type="STRING" id="4790.A0A0W8CP95"/>
<dbReference type="InterPro" id="IPR008701">
    <property type="entry name" value="NPP1"/>
</dbReference>
<dbReference type="OMA" id="HNIVQPL"/>
<dbReference type="Proteomes" id="UP000052943">
    <property type="component" value="Unassembled WGS sequence"/>
</dbReference>
<evidence type="ECO:0000256" key="3">
    <source>
        <dbReference type="ARBA" id="ARBA00022525"/>
    </source>
</evidence>
<keyword evidence="4" id="KW-0843">Virulence</keyword>